<dbReference type="Gene3D" id="3.40.50.720">
    <property type="entry name" value="NAD(P)-binding Rossmann-like Domain"/>
    <property type="match status" value="1"/>
</dbReference>
<reference evidence="11" key="1">
    <citation type="submission" date="2018-11" db="EMBL/GenBank/DDBJ databases">
        <title>Genome sequencing of a novel mesophilic and cellulolytic organism within the genus Hungateiclostridium.</title>
        <authorList>
            <person name="Rettenmaier R."/>
            <person name="Liebl W."/>
            <person name="Zverlov V."/>
        </authorList>
    </citation>
    <scope>NUCLEOTIDE SEQUENCE [LARGE SCALE GENOMIC DNA]</scope>
    <source>
        <strain evidence="11">N2K1</strain>
    </source>
</reference>
<comment type="pathway">
    <text evidence="1 7">Amino-acid biosynthesis; L-arginine biosynthesis; N(2)-acetyl-L-ornithine from L-glutamate: step 3/4.</text>
</comment>
<evidence type="ECO:0000256" key="4">
    <source>
        <dbReference type="ARBA" id="ARBA00022857"/>
    </source>
</evidence>
<dbReference type="PANTHER" id="PTHR32338:SF10">
    <property type="entry name" value="N-ACETYL-GAMMA-GLUTAMYL-PHOSPHATE REDUCTASE, CHLOROPLASTIC-RELATED"/>
    <property type="match status" value="1"/>
</dbReference>
<dbReference type="Pfam" id="PF22698">
    <property type="entry name" value="Semialdhyde_dhC_1"/>
    <property type="match status" value="1"/>
</dbReference>
<evidence type="ECO:0000256" key="3">
    <source>
        <dbReference type="ARBA" id="ARBA00022605"/>
    </source>
</evidence>
<dbReference type="PROSITE" id="PS01224">
    <property type="entry name" value="ARGC"/>
    <property type="match status" value="1"/>
</dbReference>
<comment type="subcellular location">
    <subcellularLocation>
        <location evidence="7">Cytoplasm</location>
    </subcellularLocation>
</comment>
<dbReference type="PANTHER" id="PTHR32338">
    <property type="entry name" value="N-ACETYL-GAMMA-GLUTAMYL-PHOSPHATE REDUCTASE, CHLOROPLASTIC-RELATED-RELATED"/>
    <property type="match status" value="1"/>
</dbReference>
<keyword evidence="4 7" id="KW-0521">NADP</keyword>
<comment type="catalytic activity">
    <reaction evidence="6 7">
        <text>N-acetyl-L-glutamate 5-semialdehyde + phosphate + NADP(+) = N-acetyl-L-glutamyl 5-phosphate + NADPH + H(+)</text>
        <dbReference type="Rhea" id="RHEA:21588"/>
        <dbReference type="ChEBI" id="CHEBI:15378"/>
        <dbReference type="ChEBI" id="CHEBI:29123"/>
        <dbReference type="ChEBI" id="CHEBI:43474"/>
        <dbReference type="ChEBI" id="CHEBI:57783"/>
        <dbReference type="ChEBI" id="CHEBI:57936"/>
        <dbReference type="ChEBI" id="CHEBI:58349"/>
        <dbReference type="EC" id="1.2.1.38"/>
    </reaction>
</comment>
<name>A0A4Q0I3T1_9FIRM</name>
<dbReference type="GO" id="GO:0005737">
    <property type="term" value="C:cytoplasm"/>
    <property type="evidence" value="ECO:0007669"/>
    <property type="project" value="UniProtKB-SubCell"/>
</dbReference>
<comment type="similarity">
    <text evidence="7">Belongs to the NAGSA dehydrogenase family. Type 1 subfamily.</text>
</comment>
<dbReference type="InterPro" id="IPR058924">
    <property type="entry name" value="AGPR_dimerisation_dom"/>
</dbReference>
<evidence type="ECO:0000256" key="8">
    <source>
        <dbReference type="PROSITE-ProRule" id="PRU10010"/>
    </source>
</evidence>
<dbReference type="FunFam" id="3.30.360.10:FF:000014">
    <property type="entry name" value="N-acetyl-gamma-glutamyl-phosphate reductase"/>
    <property type="match status" value="1"/>
</dbReference>
<keyword evidence="7" id="KW-0963">Cytoplasm</keyword>
<dbReference type="Proteomes" id="UP000289166">
    <property type="component" value="Unassembled WGS sequence"/>
</dbReference>
<protein>
    <recommendedName>
        <fullName evidence="7">N-acetyl-gamma-glutamyl-phosphate reductase</fullName>
        <shortName evidence="7">AGPR</shortName>
        <ecNumber evidence="7">1.2.1.38</ecNumber>
    </recommendedName>
    <alternativeName>
        <fullName evidence="7">N-acetyl-glutamate semialdehyde dehydrogenase</fullName>
        <shortName evidence="7">NAGSA dehydrogenase</shortName>
    </alternativeName>
</protein>
<comment type="caution">
    <text evidence="10">The sequence shown here is derived from an EMBL/GenBank/DDBJ whole genome shotgun (WGS) entry which is preliminary data.</text>
</comment>
<feature type="domain" description="Semialdehyde dehydrogenase NAD-binding" evidence="9">
    <location>
        <begin position="3"/>
        <end position="142"/>
    </location>
</feature>
<dbReference type="UniPathway" id="UPA00068">
    <property type="reaction ID" value="UER00108"/>
</dbReference>
<comment type="function">
    <text evidence="7">Catalyzes the NADPH-dependent reduction of N-acetyl-5-glutamyl phosphate to yield N-acetyl-L-glutamate 5-semialdehyde.</text>
</comment>
<dbReference type="CDD" id="cd23934">
    <property type="entry name" value="AGPR_1_C"/>
    <property type="match status" value="1"/>
</dbReference>
<dbReference type="EC" id="1.2.1.38" evidence="7"/>
<evidence type="ECO:0000256" key="6">
    <source>
        <dbReference type="ARBA" id="ARBA00050557"/>
    </source>
</evidence>
<gene>
    <name evidence="7" type="primary">argC</name>
    <name evidence="10" type="ORF">EFD62_09870</name>
</gene>
<dbReference type="InterPro" id="IPR000534">
    <property type="entry name" value="Semialdehyde_DH_NAD-bd"/>
</dbReference>
<dbReference type="GO" id="GO:0070401">
    <property type="term" value="F:NADP+ binding"/>
    <property type="evidence" value="ECO:0007669"/>
    <property type="project" value="InterPro"/>
</dbReference>
<dbReference type="EMBL" id="RLII01000011">
    <property type="protein sequence ID" value="RXE58934.1"/>
    <property type="molecule type" value="Genomic_DNA"/>
</dbReference>
<dbReference type="InterPro" id="IPR050085">
    <property type="entry name" value="AGPR"/>
</dbReference>
<evidence type="ECO:0000256" key="7">
    <source>
        <dbReference type="HAMAP-Rule" id="MF_00150"/>
    </source>
</evidence>
<dbReference type="GO" id="GO:0006526">
    <property type="term" value="P:L-arginine biosynthetic process"/>
    <property type="evidence" value="ECO:0007669"/>
    <property type="project" value="UniProtKB-UniRule"/>
</dbReference>
<dbReference type="Pfam" id="PF01118">
    <property type="entry name" value="Semialdhyde_dh"/>
    <property type="match status" value="1"/>
</dbReference>
<feature type="active site" evidence="7 8">
    <location>
        <position position="150"/>
    </location>
</feature>
<dbReference type="InterPro" id="IPR036291">
    <property type="entry name" value="NAD(P)-bd_dom_sf"/>
</dbReference>
<dbReference type="OrthoDB" id="9801289at2"/>
<evidence type="ECO:0000256" key="2">
    <source>
        <dbReference type="ARBA" id="ARBA00022571"/>
    </source>
</evidence>
<proteinExistence type="inferred from homology"/>
<dbReference type="SMART" id="SM00859">
    <property type="entry name" value="Semialdhyde_dh"/>
    <property type="match status" value="1"/>
</dbReference>
<dbReference type="Gene3D" id="3.30.360.10">
    <property type="entry name" value="Dihydrodipicolinate Reductase, domain 2"/>
    <property type="match status" value="1"/>
</dbReference>
<keyword evidence="2 7" id="KW-0055">Arginine biosynthesis</keyword>
<dbReference type="GO" id="GO:0003942">
    <property type="term" value="F:N-acetyl-gamma-glutamyl-phosphate reductase activity"/>
    <property type="evidence" value="ECO:0007669"/>
    <property type="project" value="UniProtKB-UniRule"/>
</dbReference>
<evidence type="ECO:0000256" key="1">
    <source>
        <dbReference type="ARBA" id="ARBA00004862"/>
    </source>
</evidence>
<dbReference type="SUPFAM" id="SSF55347">
    <property type="entry name" value="Glyceraldehyde-3-phosphate dehydrogenase-like, C-terminal domain"/>
    <property type="match status" value="1"/>
</dbReference>
<accession>A0A4Q0I3T1</accession>
<evidence type="ECO:0000259" key="9">
    <source>
        <dbReference type="SMART" id="SM00859"/>
    </source>
</evidence>
<keyword evidence="5 7" id="KW-0560">Oxidoreductase</keyword>
<dbReference type="SUPFAM" id="SSF51735">
    <property type="entry name" value="NAD(P)-binding Rossmann-fold domains"/>
    <property type="match status" value="1"/>
</dbReference>
<dbReference type="InterPro" id="IPR000706">
    <property type="entry name" value="AGPR_type-1"/>
</dbReference>
<dbReference type="RefSeq" id="WP_069194901.1">
    <property type="nucleotide sequence ID" value="NZ_RLII01000011.1"/>
</dbReference>
<dbReference type="HAMAP" id="MF_00150">
    <property type="entry name" value="ArgC_type1"/>
    <property type="match status" value="1"/>
</dbReference>
<evidence type="ECO:0000313" key="10">
    <source>
        <dbReference type="EMBL" id="RXE58934.1"/>
    </source>
</evidence>
<dbReference type="AlphaFoldDB" id="A0A4Q0I3T1"/>
<sequence length="346" mass="38556">MANVGIIGATGYVGIEIVRLLQNHPDINISSVVSHNFAGEKISDVYPHLKNIFDMECDELDIDKIANKAEVFVTALPHGVSKEVIPKLIEKGKRIVDHSGDFRYKSVEVYEKWYNTTHGMSHLLELSVYGLPELYREEIKNAQIIGNPGCYPTCSILALAPLIKNKLVDTKNIIIDAASGISGAGRKTDLPYQFCECTENFKAYNVSTHRHTSEIEQELSFLAGQELTVSFTPHLVPMKRGMLATIYANLNYEKSTSELIVLYKEYYKNEYFVRILDEGKLPETKNVAGSNFIDISLVVDKRLNRVIILSAIDNLGKGAAGQAVQDLNIMFGLPEHRGLTSSGLYL</sequence>
<organism evidence="10 11">
    <name type="scientific">Acetivibrio mesophilus</name>
    <dbReference type="NCBI Taxonomy" id="2487273"/>
    <lineage>
        <taxon>Bacteria</taxon>
        <taxon>Bacillati</taxon>
        <taxon>Bacillota</taxon>
        <taxon>Clostridia</taxon>
        <taxon>Eubacteriales</taxon>
        <taxon>Oscillospiraceae</taxon>
        <taxon>Acetivibrio</taxon>
    </lineage>
</organism>
<dbReference type="CDD" id="cd17895">
    <property type="entry name" value="AGPR_1_N"/>
    <property type="match status" value="1"/>
</dbReference>
<evidence type="ECO:0000256" key="5">
    <source>
        <dbReference type="ARBA" id="ARBA00023002"/>
    </source>
</evidence>
<keyword evidence="3 7" id="KW-0028">Amino-acid biosynthesis</keyword>
<dbReference type="GO" id="GO:0051287">
    <property type="term" value="F:NAD binding"/>
    <property type="evidence" value="ECO:0007669"/>
    <property type="project" value="InterPro"/>
</dbReference>
<dbReference type="NCBIfam" id="TIGR01850">
    <property type="entry name" value="argC"/>
    <property type="match status" value="1"/>
</dbReference>
<keyword evidence="11" id="KW-1185">Reference proteome</keyword>
<evidence type="ECO:0000313" key="11">
    <source>
        <dbReference type="Proteomes" id="UP000289166"/>
    </source>
</evidence>
<dbReference type="InterPro" id="IPR023013">
    <property type="entry name" value="AGPR_AS"/>
</dbReference>